<dbReference type="RefSeq" id="WP_145092384.1">
    <property type="nucleotide sequence ID" value="NZ_CP036274.1"/>
</dbReference>
<evidence type="ECO:0000313" key="1">
    <source>
        <dbReference type="EMBL" id="QDU29090.1"/>
    </source>
</evidence>
<organism evidence="1 2">
    <name type="scientific">Anatilimnocola aggregata</name>
    <dbReference type="NCBI Taxonomy" id="2528021"/>
    <lineage>
        <taxon>Bacteria</taxon>
        <taxon>Pseudomonadati</taxon>
        <taxon>Planctomycetota</taxon>
        <taxon>Planctomycetia</taxon>
        <taxon>Pirellulales</taxon>
        <taxon>Pirellulaceae</taxon>
        <taxon>Anatilimnocola</taxon>
    </lineage>
</organism>
<dbReference type="Proteomes" id="UP000315017">
    <property type="component" value="Chromosome"/>
</dbReference>
<reference evidence="1 2" key="1">
    <citation type="submission" date="2019-02" db="EMBL/GenBank/DDBJ databases">
        <title>Deep-cultivation of Planctomycetes and their phenomic and genomic characterization uncovers novel biology.</title>
        <authorList>
            <person name="Wiegand S."/>
            <person name="Jogler M."/>
            <person name="Boedeker C."/>
            <person name="Pinto D."/>
            <person name="Vollmers J."/>
            <person name="Rivas-Marin E."/>
            <person name="Kohn T."/>
            <person name="Peeters S.H."/>
            <person name="Heuer A."/>
            <person name="Rast P."/>
            <person name="Oberbeckmann S."/>
            <person name="Bunk B."/>
            <person name="Jeske O."/>
            <person name="Meyerdierks A."/>
            <person name="Storesund J.E."/>
            <person name="Kallscheuer N."/>
            <person name="Luecker S."/>
            <person name="Lage O.M."/>
            <person name="Pohl T."/>
            <person name="Merkel B.J."/>
            <person name="Hornburger P."/>
            <person name="Mueller R.-W."/>
            <person name="Bruemmer F."/>
            <person name="Labrenz M."/>
            <person name="Spormann A.M."/>
            <person name="Op den Camp H."/>
            <person name="Overmann J."/>
            <person name="Amann R."/>
            <person name="Jetten M.S.M."/>
            <person name="Mascher T."/>
            <person name="Medema M.H."/>
            <person name="Devos D.P."/>
            <person name="Kaster A.-K."/>
            <person name="Ovreas L."/>
            <person name="Rohde M."/>
            <person name="Galperin M.Y."/>
            <person name="Jogler C."/>
        </authorList>
    </citation>
    <scope>NUCLEOTIDE SEQUENCE [LARGE SCALE GENOMIC DNA]</scope>
    <source>
        <strain evidence="1 2">ETA_A8</strain>
    </source>
</reference>
<sequence length="189" mass="21695">MKFTIRDLISLTIVISLSLGWCADNRKLHRANEQLQLENLTLQFEINSLKSYPADKRRIEEIHDAAKDGELPQHHAEEILFTVQCESDFRVRVRAMAVLPLLPEREQAIDVLVAALRERNQASAGDGVVPMYAVKYLSAMKATRALPEVQAWLHYLRSEQPFEPRENGQFISRTELFIAELMLEQNGRP</sequence>
<proteinExistence type="predicted"/>
<accession>A0A517YFT8</accession>
<evidence type="ECO:0008006" key="3">
    <source>
        <dbReference type="Google" id="ProtNLM"/>
    </source>
</evidence>
<protein>
    <recommendedName>
        <fullName evidence="3">HEAT repeat domain-containing protein</fullName>
    </recommendedName>
</protein>
<gene>
    <name evidence="1" type="ORF">ETAA8_41970</name>
</gene>
<name>A0A517YFT8_9BACT</name>
<keyword evidence="2" id="KW-1185">Reference proteome</keyword>
<dbReference type="KEGG" id="aagg:ETAA8_41970"/>
<evidence type="ECO:0000313" key="2">
    <source>
        <dbReference type="Proteomes" id="UP000315017"/>
    </source>
</evidence>
<dbReference type="EMBL" id="CP036274">
    <property type="protein sequence ID" value="QDU29090.1"/>
    <property type="molecule type" value="Genomic_DNA"/>
</dbReference>
<dbReference type="AlphaFoldDB" id="A0A517YFT8"/>